<evidence type="ECO:0000313" key="4">
    <source>
        <dbReference type="Proteomes" id="UP001054252"/>
    </source>
</evidence>
<evidence type="ECO:0000313" key="3">
    <source>
        <dbReference type="EMBL" id="GKV05331.1"/>
    </source>
</evidence>
<evidence type="ECO:0000256" key="1">
    <source>
        <dbReference type="SAM" id="Coils"/>
    </source>
</evidence>
<feature type="coiled-coil region" evidence="1">
    <location>
        <begin position="119"/>
        <end position="167"/>
    </location>
</feature>
<reference evidence="3 4" key="1">
    <citation type="journal article" date="2021" name="Commun. Biol.">
        <title>The genome of Shorea leprosula (Dipterocarpaceae) highlights the ecological relevance of drought in aseasonal tropical rainforests.</title>
        <authorList>
            <person name="Ng K.K.S."/>
            <person name="Kobayashi M.J."/>
            <person name="Fawcett J.A."/>
            <person name="Hatakeyama M."/>
            <person name="Paape T."/>
            <person name="Ng C.H."/>
            <person name="Ang C.C."/>
            <person name="Tnah L.H."/>
            <person name="Lee C.T."/>
            <person name="Nishiyama T."/>
            <person name="Sese J."/>
            <person name="O'Brien M.J."/>
            <person name="Copetti D."/>
            <person name="Mohd Noor M.I."/>
            <person name="Ong R.C."/>
            <person name="Putra M."/>
            <person name="Sireger I.Z."/>
            <person name="Indrioko S."/>
            <person name="Kosugi Y."/>
            <person name="Izuno A."/>
            <person name="Isagi Y."/>
            <person name="Lee S.L."/>
            <person name="Shimizu K.K."/>
        </authorList>
    </citation>
    <scope>NUCLEOTIDE SEQUENCE [LARGE SCALE GENOMIC DNA]</scope>
    <source>
        <strain evidence="3">214</strain>
    </source>
</reference>
<name>A0AAV5IU24_9ROSI</name>
<dbReference type="PANTHER" id="PTHR35021:SF8">
    <property type="entry name" value="FIBER PROTEIN FB17"/>
    <property type="match status" value="1"/>
</dbReference>
<keyword evidence="4" id="KW-1185">Reference proteome</keyword>
<dbReference type="AlphaFoldDB" id="A0AAV5IU24"/>
<accession>A0AAV5IU24</accession>
<feature type="compositionally biased region" description="Polar residues" evidence="2">
    <location>
        <begin position="17"/>
        <end position="37"/>
    </location>
</feature>
<feature type="compositionally biased region" description="Basic residues" evidence="2">
    <location>
        <begin position="85"/>
        <end position="94"/>
    </location>
</feature>
<keyword evidence="1" id="KW-0175">Coiled coil</keyword>
<evidence type="ECO:0000256" key="2">
    <source>
        <dbReference type="SAM" id="MobiDB-lite"/>
    </source>
</evidence>
<feature type="region of interest" description="Disordered" evidence="2">
    <location>
        <begin position="17"/>
        <end position="105"/>
    </location>
</feature>
<proteinExistence type="predicted"/>
<evidence type="ECO:0008006" key="5">
    <source>
        <dbReference type="Google" id="ProtNLM"/>
    </source>
</evidence>
<dbReference type="EMBL" id="BPVZ01000023">
    <property type="protein sequence ID" value="GKV05331.1"/>
    <property type="molecule type" value="Genomic_DNA"/>
</dbReference>
<feature type="compositionally biased region" description="Basic and acidic residues" evidence="2">
    <location>
        <begin position="43"/>
        <end position="61"/>
    </location>
</feature>
<protein>
    <recommendedName>
        <fullName evidence="5">BZIP domain-containing protein</fullName>
    </recommendedName>
</protein>
<comment type="caution">
    <text evidence="3">The sequence shown here is derived from an EMBL/GenBank/DDBJ whole genome shotgun (WGS) entry which is preliminary data.</text>
</comment>
<dbReference type="PANTHER" id="PTHR35021">
    <property type="match status" value="1"/>
</dbReference>
<organism evidence="3 4">
    <name type="scientific">Rubroshorea leprosula</name>
    <dbReference type="NCBI Taxonomy" id="152421"/>
    <lineage>
        <taxon>Eukaryota</taxon>
        <taxon>Viridiplantae</taxon>
        <taxon>Streptophyta</taxon>
        <taxon>Embryophyta</taxon>
        <taxon>Tracheophyta</taxon>
        <taxon>Spermatophyta</taxon>
        <taxon>Magnoliopsida</taxon>
        <taxon>eudicotyledons</taxon>
        <taxon>Gunneridae</taxon>
        <taxon>Pentapetalae</taxon>
        <taxon>rosids</taxon>
        <taxon>malvids</taxon>
        <taxon>Malvales</taxon>
        <taxon>Dipterocarpaceae</taxon>
        <taxon>Rubroshorea</taxon>
    </lineage>
</organism>
<dbReference type="Proteomes" id="UP001054252">
    <property type="component" value="Unassembled WGS sequence"/>
</dbReference>
<gene>
    <name evidence="3" type="ORF">SLEP1_g17355</name>
</gene>
<sequence length="373" mass="42284">MGNNSWIDDEFWKNLSKINETNPSEDFNWSPENTDQGPVQDRNPQHEIPEPELLPHVEPNHGHSLNQAAEPSPEPSRSGGNLSARKNRRGHKPKLTPSERKEHRKITLKKHRLKVKGVLKNAIEAKEDIEKQSAALQSVNESQLKYIQQLEKKINELKSQGHELQTNVQGQSEHVEQMIMEWLAFQPCNATVPAAAAAAVFFRKLEENEKSKIGFNDFTDLHEKQECRTVGKYQIPLSLVPTAEKITKVHGDVCATSTISPNYAEDIYILFCATIKEMDELPVEKVTEETVLKWGVAIKNALCINFKVEFAMRHLKQTIAHRYIGMKVCEEAEKMDADIAKVEAYLSCLKECKTVKDFAKGFGDKPFSEGLWG</sequence>